<dbReference type="SUPFAM" id="SSF56784">
    <property type="entry name" value="HAD-like"/>
    <property type="match status" value="1"/>
</dbReference>
<dbReference type="InterPro" id="IPR023198">
    <property type="entry name" value="PGP-like_dom2"/>
</dbReference>
<evidence type="ECO:0000313" key="2">
    <source>
        <dbReference type="Proteomes" id="UP001161017"/>
    </source>
</evidence>
<protein>
    <submittedName>
        <fullName evidence="1">Uncharacterized protein</fullName>
    </submittedName>
</protein>
<dbReference type="FunFam" id="3.40.50.1000:FF:000131">
    <property type="entry name" value="HAD superfamily hydrolase, putative"/>
    <property type="match status" value="1"/>
</dbReference>
<dbReference type="Gene3D" id="3.40.50.1000">
    <property type="entry name" value="HAD superfamily/HAD-like"/>
    <property type="match status" value="1"/>
</dbReference>
<dbReference type="PANTHER" id="PTHR18901:SF38">
    <property type="entry name" value="PSEUDOURIDINE-5'-PHOSPHATASE"/>
    <property type="match status" value="1"/>
</dbReference>
<keyword evidence="2" id="KW-1185">Reference proteome</keyword>
<dbReference type="InterPro" id="IPR006439">
    <property type="entry name" value="HAD-SF_hydro_IA"/>
</dbReference>
<proteinExistence type="predicted"/>
<dbReference type="AlphaFoldDB" id="A0AA43QH85"/>
<dbReference type="PANTHER" id="PTHR18901">
    <property type="entry name" value="2-DEOXYGLUCOSE-6-PHOSPHATE PHOSPHATASE 2"/>
    <property type="match status" value="1"/>
</dbReference>
<dbReference type="Pfam" id="PF00702">
    <property type="entry name" value="Hydrolase"/>
    <property type="match status" value="1"/>
</dbReference>
<dbReference type="NCBIfam" id="TIGR01509">
    <property type="entry name" value="HAD-SF-IA-v3"/>
    <property type="match status" value="1"/>
</dbReference>
<gene>
    <name evidence="1" type="ORF">OHK93_005747</name>
</gene>
<dbReference type="InterPro" id="IPR023214">
    <property type="entry name" value="HAD_sf"/>
</dbReference>
<dbReference type="FunFam" id="1.10.150.240:FF:000001">
    <property type="entry name" value="Haloacid dehalogenase-like hydrolase domain"/>
    <property type="match status" value="1"/>
</dbReference>
<dbReference type="Proteomes" id="UP001161017">
    <property type="component" value="Unassembled WGS sequence"/>
</dbReference>
<comment type="caution">
    <text evidence="1">The sequence shown here is derived from an EMBL/GenBank/DDBJ whole genome shotgun (WGS) entry which is preliminary data.</text>
</comment>
<dbReference type="Gene3D" id="1.10.150.240">
    <property type="entry name" value="Putative phosphatase, domain 2"/>
    <property type="match status" value="1"/>
</dbReference>
<name>A0AA43QH85_9LECA</name>
<reference evidence="1" key="1">
    <citation type="journal article" date="2023" name="Genome Biol. Evol.">
        <title>First Whole Genome Sequence and Flow Cytometry Genome Size Data for the Lichen-Forming Fungus Ramalina farinacea (Ascomycota).</title>
        <authorList>
            <person name="Llewellyn T."/>
            <person name="Mian S."/>
            <person name="Hill R."/>
            <person name="Leitch I.J."/>
            <person name="Gaya E."/>
        </authorList>
    </citation>
    <scope>NUCLEOTIDE SEQUENCE</scope>
    <source>
        <strain evidence="1">LIQ254RAFAR</strain>
    </source>
</reference>
<sequence length="259" mass="28609">MDGLLLDTEDIYTKCNNVILQEYGRPNLPWSIKAQLQGRPASESAAIFHAWASLPMPRALFNEKQRALQTRYFPTARPLPGVPLLLKTLKHSSSNVHLALATSSHTTNYALKTRHQGHLFNAFDPAHRILGDDPRIPTGRGKPCPDIYLLALETINAALRAKGEEEVLPEECLVFEDSVPGVEAGRRAGMRVVWCPHPELLKEYKGREAEVLAGVANARKDDDGEGEEDAGRMGVIGDGWATRVTTLEAFDYGRYGIQA</sequence>
<evidence type="ECO:0000313" key="1">
    <source>
        <dbReference type="EMBL" id="MDI1486516.1"/>
    </source>
</evidence>
<accession>A0AA43QH85</accession>
<dbReference type="InterPro" id="IPR036412">
    <property type="entry name" value="HAD-like_sf"/>
</dbReference>
<organism evidence="1 2">
    <name type="scientific">Ramalina farinacea</name>
    <dbReference type="NCBI Taxonomy" id="258253"/>
    <lineage>
        <taxon>Eukaryota</taxon>
        <taxon>Fungi</taxon>
        <taxon>Dikarya</taxon>
        <taxon>Ascomycota</taxon>
        <taxon>Pezizomycotina</taxon>
        <taxon>Lecanoromycetes</taxon>
        <taxon>OSLEUM clade</taxon>
        <taxon>Lecanoromycetidae</taxon>
        <taxon>Lecanorales</taxon>
        <taxon>Lecanorineae</taxon>
        <taxon>Ramalinaceae</taxon>
        <taxon>Ramalina</taxon>
    </lineage>
</organism>
<dbReference type="GO" id="GO:0016791">
    <property type="term" value="F:phosphatase activity"/>
    <property type="evidence" value="ECO:0007669"/>
    <property type="project" value="UniProtKB-ARBA"/>
</dbReference>
<dbReference type="EMBL" id="JAPUFD010000003">
    <property type="protein sequence ID" value="MDI1486516.1"/>
    <property type="molecule type" value="Genomic_DNA"/>
</dbReference>